<reference evidence="1 2" key="1">
    <citation type="submission" date="2024-07" db="EMBL/GenBank/DDBJ databases">
        <title>Section-level genome sequencing and comparative genomics of Aspergillus sections Usti and Cavernicolus.</title>
        <authorList>
            <consortium name="Lawrence Berkeley National Laboratory"/>
            <person name="Nybo J.L."/>
            <person name="Vesth T.C."/>
            <person name="Theobald S."/>
            <person name="Frisvad J.C."/>
            <person name="Larsen T.O."/>
            <person name="Kjaerboelling I."/>
            <person name="Rothschild-Mancinelli K."/>
            <person name="Lyhne E.K."/>
            <person name="Kogle M.E."/>
            <person name="Barry K."/>
            <person name="Clum A."/>
            <person name="Na H."/>
            <person name="Ledsgaard L."/>
            <person name="Lin J."/>
            <person name="Lipzen A."/>
            <person name="Kuo A."/>
            <person name="Riley R."/>
            <person name="Mondo S."/>
            <person name="LaButti K."/>
            <person name="Haridas S."/>
            <person name="Pangalinan J."/>
            <person name="Salamov A.A."/>
            <person name="Simmons B.A."/>
            <person name="Magnuson J.K."/>
            <person name="Chen J."/>
            <person name="Drula E."/>
            <person name="Henrissat B."/>
            <person name="Wiebenga A."/>
            <person name="Lubbers R.J."/>
            <person name="Gomes A.C."/>
            <person name="Macurrencykelacurrency M.R."/>
            <person name="Stajich J."/>
            <person name="Grigoriev I.V."/>
            <person name="Mortensen U.H."/>
            <person name="De vries R.P."/>
            <person name="Baker S.E."/>
            <person name="Andersen M.R."/>
        </authorList>
    </citation>
    <scope>NUCLEOTIDE SEQUENCE [LARGE SCALE GENOMIC DNA]</scope>
    <source>
        <strain evidence="1 2">CBS 756.74</strain>
    </source>
</reference>
<dbReference type="Proteomes" id="UP001610444">
    <property type="component" value="Unassembled WGS sequence"/>
</dbReference>
<dbReference type="GeneID" id="98150986"/>
<comment type="caution">
    <text evidence="1">The sequence shown here is derived from an EMBL/GenBank/DDBJ whole genome shotgun (WGS) entry which is preliminary data.</text>
</comment>
<protein>
    <submittedName>
        <fullName evidence="1">Uncharacterized protein</fullName>
    </submittedName>
</protein>
<name>A0ABR4K6I0_9EURO</name>
<gene>
    <name evidence="1" type="ORF">BJX68DRAFT_105744</name>
</gene>
<organism evidence="1 2">
    <name type="scientific">Aspergillus pseudodeflectus</name>
    <dbReference type="NCBI Taxonomy" id="176178"/>
    <lineage>
        <taxon>Eukaryota</taxon>
        <taxon>Fungi</taxon>
        <taxon>Dikarya</taxon>
        <taxon>Ascomycota</taxon>
        <taxon>Pezizomycotina</taxon>
        <taxon>Eurotiomycetes</taxon>
        <taxon>Eurotiomycetidae</taxon>
        <taxon>Eurotiales</taxon>
        <taxon>Aspergillaceae</taxon>
        <taxon>Aspergillus</taxon>
        <taxon>Aspergillus subgen. Nidulantes</taxon>
    </lineage>
</organism>
<dbReference type="RefSeq" id="XP_070897965.1">
    <property type="nucleotide sequence ID" value="XM_071035822.1"/>
</dbReference>
<evidence type="ECO:0000313" key="2">
    <source>
        <dbReference type="Proteomes" id="UP001610444"/>
    </source>
</evidence>
<evidence type="ECO:0000313" key="1">
    <source>
        <dbReference type="EMBL" id="KAL2847920.1"/>
    </source>
</evidence>
<accession>A0ABR4K6I0</accession>
<sequence length="119" mass="13426">MFREWNELPSIMFLPLSLLLHRLEPPLIQDPIRRQPLISCHGNNTPLKVPHTRISHPPVHSTLAKAMIPRVLVRLNNNPGRCIRVPRYITFPVTTTSLSPRISFGIPKAPLSSLTETVG</sequence>
<keyword evidence="2" id="KW-1185">Reference proteome</keyword>
<dbReference type="EMBL" id="JBFXLR010000027">
    <property type="protein sequence ID" value="KAL2847920.1"/>
    <property type="molecule type" value="Genomic_DNA"/>
</dbReference>
<proteinExistence type="predicted"/>